<keyword evidence="2" id="KW-1185">Reference proteome</keyword>
<proteinExistence type="predicted"/>
<reference evidence="1 2" key="1">
    <citation type="submission" date="2018-10" db="EMBL/GenBank/DDBJ databases">
        <title>Sequencing the genomes of 1000 actinobacteria strains.</title>
        <authorList>
            <person name="Klenk H.-P."/>
        </authorList>
    </citation>
    <scope>NUCLEOTIDE SEQUENCE [LARGE SCALE GENOMIC DNA]</scope>
    <source>
        <strain evidence="1 2">DSM 45175</strain>
    </source>
</reference>
<dbReference type="EMBL" id="RBKT01000001">
    <property type="protein sequence ID" value="RKR88294.1"/>
    <property type="molecule type" value="Genomic_DNA"/>
</dbReference>
<dbReference type="AlphaFoldDB" id="A0A495JIT3"/>
<dbReference type="Proteomes" id="UP000277671">
    <property type="component" value="Unassembled WGS sequence"/>
</dbReference>
<accession>A0A495JIT3</accession>
<sequence>MSHEIFPVRDAVVRLFDRSADLGSDDASDMYVLEVAGISVLVRFRTTRTNPMSRPQLYVHIENEGRGPTELAVEISNSGDTIHQI</sequence>
<protein>
    <submittedName>
        <fullName evidence="1">Uncharacterized protein</fullName>
    </submittedName>
</protein>
<gene>
    <name evidence="1" type="ORF">BDK92_2605</name>
</gene>
<comment type="caution">
    <text evidence="1">The sequence shown here is derived from an EMBL/GenBank/DDBJ whole genome shotgun (WGS) entry which is preliminary data.</text>
</comment>
<evidence type="ECO:0000313" key="1">
    <source>
        <dbReference type="EMBL" id="RKR88294.1"/>
    </source>
</evidence>
<dbReference type="OrthoDB" id="9887407at2"/>
<evidence type="ECO:0000313" key="2">
    <source>
        <dbReference type="Proteomes" id="UP000277671"/>
    </source>
</evidence>
<dbReference type="RefSeq" id="WP_121156925.1">
    <property type="nucleotide sequence ID" value="NZ_RBKT01000001.1"/>
</dbReference>
<organism evidence="1 2">
    <name type="scientific">Micromonospora pisi</name>
    <dbReference type="NCBI Taxonomy" id="589240"/>
    <lineage>
        <taxon>Bacteria</taxon>
        <taxon>Bacillati</taxon>
        <taxon>Actinomycetota</taxon>
        <taxon>Actinomycetes</taxon>
        <taxon>Micromonosporales</taxon>
        <taxon>Micromonosporaceae</taxon>
        <taxon>Micromonospora</taxon>
    </lineage>
</organism>
<name>A0A495JIT3_9ACTN</name>